<evidence type="ECO:0000313" key="1">
    <source>
        <dbReference type="EnsemblPlants" id="OB07G13180.1"/>
    </source>
</evidence>
<reference evidence="1" key="1">
    <citation type="journal article" date="2013" name="Nat. Commun.">
        <title>Whole-genome sequencing of Oryza brachyantha reveals mechanisms underlying Oryza genome evolution.</title>
        <authorList>
            <person name="Chen J."/>
            <person name="Huang Q."/>
            <person name="Gao D."/>
            <person name="Wang J."/>
            <person name="Lang Y."/>
            <person name="Liu T."/>
            <person name="Li B."/>
            <person name="Bai Z."/>
            <person name="Luis Goicoechea J."/>
            <person name="Liang C."/>
            <person name="Chen C."/>
            <person name="Zhang W."/>
            <person name="Sun S."/>
            <person name="Liao Y."/>
            <person name="Zhang X."/>
            <person name="Yang L."/>
            <person name="Song C."/>
            <person name="Wang M."/>
            <person name="Shi J."/>
            <person name="Liu G."/>
            <person name="Liu J."/>
            <person name="Zhou H."/>
            <person name="Zhou W."/>
            <person name="Yu Q."/>
            <person name="An N."/>
            <person name="Chen Y."/>
            <person name="Cai Q."/>
            <person name="Wang B."/>
            <person name="Liu B."/>
            <person name="Min J."/>
            <person name="Huang Y."/>
            <person name="Wu H."/>
            <person name="Li Z."/>
            <person name="Zhang Y."/>
            <person name="Yin Y."/>
            <person name="Song W."/>
            <person name="Jiang J."/>
            <person name="Jackson S.A."/>
            <person name="Wing R.A."/>
            <person name="Wang J."/>
            <person name="Chen M."/>
        </authorList>
    </citation>
    <scope>NUCLEOTIDE SEQUENCE [LARGE SCALE GENOMIC DNA]</scope>
    <source>
        <strain evidence="1">cv. IRGC 101232</strain>
    </source>
</reference>
<dbReference type="AlphaFoldDB" id="J3MIT6"/>
<dbReference type="HOGENOM" id="CLU_2162321_0_0_1"/>
<proteinExistence type="predicted"/>
<name>J3MIT6_ORYBR</name>
<protein>
    <submittedName>
        <fullName evidence="1">Uncharacterized protein</fullName>
    </submittedName>
</protein>
<evidence type="ECO:0000313" key="2">
    <source>
        <dbReference type="Proteomes" id="UP000006038"/>
    </source>
</evidence>
<dbReference type="Proteomes" id="UP000006038">
    <property type="component" value="Chromosome 7"/>
</dbReference>
<sequence>MVAQLFSILTMFCDPYIFLAKKKTGGIFISADTGPGKLYYAKVNKKFKIKEFSNTKVLIDLIEYVEPTEPNDVVLHSEIRTVGYARFDHQVTERNSFQEKLNMERERQQKD</sequence>
<keyword evidence="2" id="KW-1185">Reference proteome</keyword>
<dbReference type="EnsemblPlants" id="OB07G13180.1">
    <property type="protein sequence ID" value="OB07G13180.1"/>
    <property type="gene ID" value="OB07G13180"/>
</dbReference>
<reference evidence="1" key="2">
    <citation type="submission" date="2013-04" db="UniProtKB">
        <authorList>
            <consortium name="EnsemblPlants"/>
        </authorList>
    </citation>
    <scope>IDENTIFICATION</scope>
</reference>
<accession>J3MIT6</accession>
<organism evidence="1">
    <name type="scientific">Oryza brachyantha</name>
    <name type="common">malo sina</name>
    <dbReference type="NCBI Taxonomy" id="4533"/>
    <lineage>
        <taxon>Eukaryota</taxon>
        <taxon>Viridiplantae</taxon>
        <taxon>Streptophyta</taxon>
        <taxon>Embryophyta</taxon>
        <taxon>Tracheophyta</taxon>
        <taxon>Spermatophyta</taxon>
        <taxon>Magnoliopsida</taxon>
        <taxon>Liliopsida</taxon>
        <taxon>Poales</taxon>
        <taxon>Poaceae</taxon>
        <taxon>BOP clade</taxon>
        <taxon>Oryzoideae</taxon>
        <taxon>Oryzeae</taxon>
        <taxon>Oryzinae</taxon>
        <taxon>Oryza</taxon>
    </lineage>
</organism>
<dbReference type="Gramene" id="OB07G13180.1">
    <property type="protein sequence ID" value="OB07G13180.1"/>
    <property type="gene ID" value="OB07G13180"/>
</dbReference>